<feature type="binding site" evidence="15">
    <location>
        <position position="52"/>
    </location>
    <ligand>
        <name>Zn(2+)</name>
        <dbReference type="ChEBI" id="CHEBI:29105"/>
    </ligand>
</feature>
<dbReference type="PROSITE" id="PS00117">
    <property type="entry name" value="GAL_P_UDP_TRANSF_I"/>
    <property type="match status" value="1"/>
</dbReference>
<gene>
    <name evidence="20" type="ORF">ENS59_06910</name>
</gene>
<dbReference type="Gene3D" id="3.30.428.10">
    <property type="entry name" value="HIT-like"/>
    <property type="match status" value="2"/>
</dbReference>
<feature type="binding site" evidence="14">
    <location>
        <begin position="315"/>
        <end position="316"/>
    </location>
    <ligand>
        <name>UDP-alpha-D-glucose</name>
        <dbReference type="ChEBI" id="CHEBI:58885"/>
        <note>ligand shared between dimeric partners</note>
    </ligand>
</feature>
<keyword evidence="10 17" id="KW-0299">Galactose metabolism</keyword>
<accession>A0A7C3E0W8</accession>
<evidence type="ECO:0000256" key="12">
    <source>
        <dbReference type="NCBIfam" id="TIGR00209"/>
    </source>
</evidence>
<feature type="binding site" evidence="16">
    <location>
        <position position="300"/>
    </location>
    <ligand>
        <name>Fe cation</name>
        <dbReference type="ChEBI" id="CHEBI:24875"/>
    </ligand>
</feature>
<feature type="domain" description="Galactose-1-phosphate uridyl transferase N-terminal" evidence="18">
    <location>
        <begin position="7"/>
        <end position="176"/>
    </location>
</feature>
<keyword evidence="16" id="KW-0408">Iron</keyword>
<evidence type="ECO:0000256" key="15">
    <source>
        <dbReference type="PIRSR" id="PIRSR000808-3"/>
    </source>
</evidence>
<dbReference type="FunFam" id="3.30.428.10:FF:000001">
    <property type="entry name" value="Galactose-1-phosphate uridylyltransferase"/>
    <property type="match status" value="1"/>
</dbReference>
<keyword evidence="8 15" id="KW-0479">Metal-binding</keyword>
<dbReference type="SUPFAM" id="SSF54197">
    <property type="entry name" value="HIT-like"/>
    <property type="match status" value="2"/>
</dbReference>
<dbReference type="InterPro" id="IPR019779">
    <property type="entry name" value="GalP_UDPtransf1_His-AS"/>
</dbReference>
<dbReference type="GO" id="GO:0008270">
    <property type="term" value="F:zinc ion binding"/>
    <property type="evidence" value="ECO:0007669"/>
    <property type="project" value="InterPro"/>
</dbReference>
<evidence type="ECO:0000256" key="10">
    <source>
        <dbReference type="ARBA" id="ARBA00023144"/>
    </source>
</evidence>
<feature type="binding site" evidence="15">
    <location>
        <position position="164"/>
    </location>
    <ligand>
        <name>Zn(2+)</name>
        <dbReference type="ChEBI" id="CHEBI:29105"/>
    </ligand>
</feature>
<dbReference type="EMBL" id="DSVL01000212">
    <property type="protein sequence ID" value="HFH29228.1"/>
    <property type="molecule type" value="Genomic_DNA"/>
</dbReference>
<keyword evidence="9 15" id="KW-0862">Zinc</keyword>
<protein>
    <recommendedName>
        <fullName evidence="5 12">Galactose-1-phosphate uridylyltransferase</fullName>
        <ecNumber evidence="4 12">2.7.7.12</ecNumber>
    </recommendedName>
</protein>
<feature type="binding site" description="in other chain" evidence="14">
    <location>
        <begin position="74"/>
        <end position="75"/>
    </location>
    <ligand>
        <name>UDP-alpha-D-glucose</name>
        <dbReference type="ChEBI" id="CHEBI:58885"/>
        <note>ligand shared between dimeric partners</note>
    </ligand>
</feature>
<evidence type="ECO:0000256" key="7">
    <source>
        <dbReference type="ARBA" id="ARBA00022695"/>
    </source>
</evidence>
<comment type="pathway">
    <text evidence="2 17">Carbohydrate metabolism; galactose metabolism.</text>
</comment>
<sequence length="352" mass="40853">MHLADYPQRRFNPLAGEWVLVSPHRTKRPWQGQVEKPNLDKLPEYDETCYLCPGNERAGGVKNPKYEGVYTFPNDFAALLHDAPEESMNEAKGLFQAVTERGRCEVLCFSPRHDLTLPRMDIPSIEKVIRVWQEKYKTLGEDPLISYVQIFENRGSVMGCSNPHPHGQIWATEHVPDLPAKEDSRQRAYKKEQGRCLLCDYVKEELARNERIIFQNDSFAALVPFWAVWPYEVMILPKRHFASIDQMTDKEITDFADALKRMGTRFDNLFLTSFPYSMGFHQKPTKPVQDTEANEAWHFHVHYLPPLLRSATVRKFMVGFELLAMPQRDITPESAAERLRGLSEVHYMEQPQ</sequence>
<feature type="binding site" evidence="16">
    <location>
        <position position="182"/>
    </location>
    <ligand>
        <name>Fe cation</name>
        <dbReference type="ChEBI" id="CHEBI:24875"/>
    </ligand>
</feature>
<comment type="similarity">
    <text evidence="3 17">Belongs to the galactose-1-phosphate uridylyltransferase type 1 family.</text>
</comment>
<dbReference type="Pfam" id="PF01087">
    <property type="entry name" value="GalP_UDP_transf"/>
    <property type="match status" value="1"/>
</dbReference>
<dbReference type="Pfam" id="PF02744">
    <property type="entry name" value="GalP_UDP_tr_C"/>
    <property type="match status" value="1"/>
</dbReference>
<dbReference type="UniPathway" id="UPA00214"/>
<dbReference type="PANTHER" id="PTHR11943:SF1">
    <property type="entry name" value="GALACTOSE-1-PHOSPHATE URIDYLYLTRANSFERASE"/>
    <property type="match status" value="1"/>
</dbReference>
<keyword evidence="7 17" id="KW-0548">Nucleotidyltransferase</keyword>
<comment type="catalytic activity">
    <reaction evidence="1 17">
        <text>alpha-D-galactose 1-phosphate + UDP-alpha-D-glucose = alpha-D-glucose 1-phosphate + UDP-alpha-D-galactose</text>
        <dbReference type="Rhea" id="RHEA:13989"/>
        <dbReference type="ChEBI" id="CHEBI:58336"/>
        <dbReference type="ChEBI" id="CHEBI:58601"/>
        <dbReference type="ChEBI" id="CHEBI:58885"/>
        <dbReference type="ChEBI" id="CHEBI:66914"/>
        <dbReference type="EC" id="2.7.7.12"/>
    </reaction>
</comment>
<keyword evidence="6 17" id="KW-0808">Transferase</keyword>
<organism evidence="20">
    <name type="scientific">Gracilinema caldarium</name>
    <dbReference type="NCBI Taxonomy" id="215591"/>
    <lineage>
        <taxon>Bacteria</taxon>
        <taxon>Pseudomonadati</taxon>
        <taxon>Spirochaetota</taxon>
        <taxon>Spirochaetia</taxon>
        <taxon>Spirochaetales</taxon>
        <taxon>Breznakiellaceae</taxon>
        <taxon>Gracilinema</taxon>
    </lineage>
</organism>
<dbReference type="FunFam" id="3.30.428.10:FF:000002">
    <property type="entry name" value="Galactose-1-phosphate uridylyltransferase"/>
    <property type="match status" value="1"/>
</dbReference>
<dbReference type="InterPro" id="IPR036265">
    <property type="entry name" value="HIT-like_sf"/>
</dbReference>
<feature type="binding site" description="in other chain" evidence="14">
    <location>
        <begin position="159"/>
        <end position="161"/>
    </location>
    <ligand>
        <name>UDP-alpha-D-glucose</name>
        <dbReference type="ChEBI" id="CHEBI:58885"/>
        <note>ligand shared between dimeric partners</note>
    </ligand>
</feature>
<evidence type="ECO:0000259" key="18">
    <source>
        <dbReference type="Pfam" id="PF01087"/>
    </source>
</evidence>
<evidence type="ECO:0000256" key="13">
    <source>
        <dbReference type="PIRSR" id="PIRSR000808-1"/>
    </source>
</evidence>
<evidence type="ECO:0000256" key="4">
    <source>
        <dbReference type="ARBA" id="ARBA00012384"/>
    </source>
</evidence>
<feature type="binding site" evidence="16">
    <location>
        <position position="281"/>
    </location>
    <ligand>
        <name>Fe cation</name>
        <dbReference type="ChEBI" id="CHEBI:24875"/>
    </ligand>
</feature>
<feature type="binding site" evidence="14">
    <location>
        <begin position="25"/>
        <end position="28"/>
    </location>
    <ligand>
        <name>UDP-alpha-D-glucose</name>
        <dbReference type="ChEBI" id="CHEBI:58885"/>
        <note>ligand shared between dimeric partners</note>
    </ligand>
</feature>
<dbReference type="InterPro" id="IPR005850">
    <property type="entry name" value="GalP_Utransf_C"/>
</dbReference>
<evidence type="ECO:0000256" key="17">
    <source>
        <dbReference type="RuleBase" id="RU000506"/>
    </source>
</evidence>
<evidence type="ECO:0000313" key="20">
    <source>
        <dbReference type="EMBL" id="HFH29228.1"/>
    </source>
</evidence>
<feature type="active site" description="Tele-UMP-histidine intermediate" evidence="13">
    <location>
        <position position="166"/>
    </location>
</feature>
<dbReference type="CDD" id="cd00608">
    <property type="entry name" value="GalT"/>
    <property type="match status" value="1"/>
</dbReference>
<feature type="binding site" description="in other chain" evidence="14">
    <location>
        <position position="327"/>
    </location>
    <ligand>
        <name>UDP-alpha-D-glucose</name>
        <dbReference type="ChEBI" id="CHEBI:58885"/>
        <note>ligand shared between dimeric partners</note>
    </ligand>
</feature>
<dbReference type="AlphaFoldDB" id="A0A7C3E0W8"/>
<dbReference type="InterPro" id="IPR005849">
    <property type="entry name" value="GalP_Utransf_N"/>
</dbReference>
<feature type="binding site" evidence="15">
    <location>
        <position position="49"/>
    </location>
    <ligand>
        <name>Zn(2+)</name>
        <dbReference type="ChEBI" id="CHEBI:29105"/>
    </ligand>
</feature>
<evidence type="ECO:0000256" key="8">
    <source>
        <dbReference type="ARBA" id="ARBA00022723"/>
    </source>
</evidence>
<evidence type="ECO:0000256" key="2">
    <source>
        <dbReference type="ARBA" id="ARBA00004947"/>
    </source>
</evidence>
<dbReference type="GO" id="GO:0033499">
    <property type="term" value="P:galactose catabolic process via UDP-galactose, Leloir pathway"/>
    <property type="evidence" value="ECO:0007669"/>
    <property type="project" value="TreeGrafter"/>
</dbReference>
<evidence type="ECO:0000256" key="14">
    <source>
        <dbReference type="PIRSR" id="PIRSR000808-2"/>
    </source>
</evidence>
<comment type="caution">
    <text evidence="20">The sequence shown here is derived from an EMBL/GenBank/DDBJ whole genome shotgun (WGS) entry which is preliminary data.</text>
</comment>
<evidence type="ECO:0000256" key="5">
    <source>
        <dbReference type="ARBA" id="ARBA00016340"/>
    </source>
</evidence>
<dbReference type="GO" id="GO:0008108">
    <property type="term" value="F:UDP-glucose:hexose-1-phosphate uridylyltransferase activity"/>
    <property type="evidence" value="ECO:0007669"/>
    <property type="project" value="UniProtKB-UniRule"/>
</dbReference>
<evidence type="ECO:0000256" key="6">
    <source>
        <dbReference type="ARBA" id="ARBA00022679"/>
    </source>
</evidence>
<feature type="binding site" evidence="14">
    <location>
        <begin position="320"/>
        <end position="321"/>
    </location>
    <ligand>
        <name>UDP-alpha-D-glucose</name>
        <dbReference type="ChEBI" id="CHEBI:58885"/>
        <note>ligand shared between dimeric partners</note>
    </ligand>
</feature>
<dbReference type="NCBIfam" id="TIGR00209">
    <property type="entry name" value="galT_1"/>
    <property type="match status" value="1"/>
</dbReference>
<evidence type="ECO:0000256" key="1">
    <source>
        <dbReference type="ARBA" id="ARBA00001107"/>
    </source>
</evidence>
<evidence type="ECO:0000256" key="3">
    <source>
        <dbReference type="ARBA" id="ARBA00010951"/>
    </source>
</evidence>
<evidence type="ECO:0000259" key="19">
    <source>
        <dbReference type="Pfam" id="PF02744"/>
    </source>
</evidence>
<dbReference type="InterPro" id="IPR001937">
    <property type="entry name" value="GalP_UDPtransf1"/>
</dbReference>
<feature type="binding site" description="in other chain" evidence="14">
    <location>
        <position position="153"/>
    </location>
    <ligand>
        <name>UDP-alpha-D-glucose</name>
        <dbReference type="ChEBI" id="CHEBI:58885"/>
        <note>ligand shared between dimeric partners</note>
    </ligand>
</feature>
<dbReference type="PANTHER" id="PTHR11943">
    <property type="entry name" value="GALACTOSE-1-PHOSPHATE URIDYLYLTRANSFERASE"/>
    <property type="match status" value="1"/>
</dbReference>
<dbReference type="PIRSF" id="PIRSF000808">
    <property type="entry name" value="GalT"/>
    <property type="match status" value="1"/>
</dbReference>
<evidence type="ECO:0000256" key="9">
    <source>
        <dbReference type="ARBA" id="ARBA00022833"/>
    </source>
</evidence>
<reference evidence="20" key="1">
    <citation type="journal article" date="2020" name="mSystems">
        <title>Genome- and Community-Level Interaction Insights into Carbon Utilization and Element Cycling Functions of Hydrothermarchaeota in Hydrothermal Sediment.</title>
        <authorList>
            <person name="Zhou Z."/>
            <person name="Liu Y."/>
            <person name="Xu W."/>
            <person name="Pan J."/>
            <person name="Luo Z.H."/>
            <person name="Li M."/>
        </authorList>
    </citation>
    <scope>NUCLEOTIDE SEQUENCE [LARGE SCALE GENOMIC DNA]</scope>
    <source>
        <strain evidence="20">SpSt-503</strain>
    </source>
</reference>
<feature type="binding site" evidence="16">
    <location>
        <position position="302"/>
    </location>
    <ligand>
        <name>Fe cation</name>
        <dbReference type="ChEBI" id="CHEBI:24875"/>
    </ligand>
</feature>
<feature type="binding site" description="in other chain" evidence="14">
    <location>
        <position position="168"/>
    </location>
    <ligand>
        <name>UDP-alpha-D-glucose</name>
        <dbReference type="ChEBI" id="CHEBI:58885"/>
        <note>ligand shared between dimeric partners</note>
    </ligand>
</feature>
<proteinExistence type="inferred from homology"/>
<comment type="cofactor">
    <cofactor evidence="15">
        <name>Zn(2+)</name>
        <dbReference type="ChEBI" id="CHEBI:29105"/>
    </cofactor>
    <text evidence="15">Binds 1 zinc ion per subunit.</text>
</comment>
<keyword evidence="11 17" id="KW-0119">Carbohydrate metabolism</keyword>
<evidence type="ECO:0000256" key="11">
    <source>
        <dbReference type="ARBA" id="ARBA00023277"/>
    </source>
</evidence>
<dbReference type="NCBIfam" id="NF008724">
    <property type="entry name" value="PRK11720.1"/>
    <property type="match status" value="1"/>
</dbReference>
<feature type="binding site" evidence="15">
    <location>
        <position position="113"/>
    </location>
    <ligand>
        <name>Zn(2+)</name>
        <dbReference type="ChEBI" id="CHEBI:29105"/>
    </ligand>
</feature>
<dbReference type="EC" id="2.7.7.12" evidence="4 12"/>
<name>A0A7C3E0W8_9SPIR</name>
<feature type="domain" description="Galactose-1-phosphate uridyl transferase C-terminal" evidence="19">
    <location>
        <begin position="183"/>
        <end position="349"/>
    </location>
</feature>
<feature type="binding site" description="in other chain" evidence="14">
    <location>
        <position position="58"/>
    </location>
    <ligand>
        <name>UDP-alpha-D-glucose</name>
        <dbReference type="ChEBI" id="CHEBI:58885"/>
        <note>ligand shared between dimeric partners</note>
    </ligand>
</feature>
<dbReference type="GO" id="GO:0005737">
    <property type="term" value="C:cytoplasm"/>
    <property type="evidence" value="ECO:0007669"/>
    <property type="project" value="TreeGrafter"/>
</dbReference>
<comment type="cofactor">
    <cofactor evidence="16">
        <name>Fe cation</name>
        <dbReference type="ChEBI" id="CHEBI:24875"/>
    </cofactor>
    <text evidence="16">Binds 1 Fe cation per subunit.</text>
</comment>
<evidence type="ECO:0000256" key="16">
    <source>
        <dbReference type="PIRSR" id="PIRSR000808-4"/>
    </source>
</evidence>